<evidence type="ECO:0000259" key="3">
    <source>
        <dbReference type="Pfam" id="PF02769"/>
    </source>
</evidence>
<proteinExistence type="inferred from homology"/>
<evidence type="ECO:0000256" key="1">
    <source>
        <dbReference type="ARBA" id="ARBA00006243"/>
    </source>
</evidence>
<dbReference type="SUPFAM" id="SSF56042">
    <property type="entry name" value="PurM C-terminal domain-like"/>
    <property type="match status" value="1"/>
</dbReference>
<dbReference type="EMBL" id="JAKGUD010000017">
    <property type="protein sequence ID" value="MCF4143527.1"/>
    <property type="molecule type" value="Genomic_DNA"/>
</dbReference>
<dbReference type="InterPro" id="IPR010918">
    <property type="entry name" value="PurM-like_C_dom"/>
</dbReference>
<dbReference type="Proteomes" id="UP001200430">
    <property type="component" value="Unassembled WGS sequence"/>
</dbReference>
<dbReference type="InterPro" id="IPR036921">
    <property type="entry name" value="PurM-like_N_sf"/>
</dbReference>
<dbReference type="PANTHER" id="PTHR30303:SF4">
    <property type="entry name" value="HYDROGENASE EXPRESSION_FORMATION PROTEIN HYPE"/>
    <property type="match status" value="1"/>
</dbReference>
<comment type="similarity">
    <text evidence="1">Belongs to the HypE family.</text>
</comment>
<gene>
    <name evidence="4" type="ORF">L2W38_11960</name>
</gene>
<organism evidence="4 5">
    <name type="scientific">Dethiosulfovibrio marinus</name>
    <dbReference type="NCBI Taxonomy" id="133532"/>
    <lineage>
        <taxon>Bacteria</taxon>
        <taxon>Thermotogati</taxon>
        <taxon>Synergistota</taxon>
        <taxon>Synergistia</taxon>
        <taxon>Synergistales</taxon>
        <taxon>Dethiosulfovibrionaceae</taxon>
        <taxon>Dethiosulfovibrio</taxon>
    </lineage>
</organism>
<dbReference type="InterPro" id="IPR016188">
    <property type="entry name" value="PurM-like_N"/>
</dbReference>
<name>A0ABS9EQR0_9BACT</name>
<dbReference type="Gene3D" id="3.90.650.10">
    <property type="entry name" value="PurM-like C-terminal domain"/>
    <property type="match status" value="1"/>
</dbReference>
<sequence>MSKFSRSAMERSVYGPLSLQVGDPSVLLGSLFGEDIALVDTGSGLVASHVDPIVGASEGLGRLAVHVACNDIAAGGIRPRWAQLLVLVPDKGDEDILKDIMEDAVKAAQEISVTIVGGHSGYTSALSRPLAAVTAFGSAEPGQMVSTGGASEGDVVCVTRGVGLEGTAILAWDYPEKCRSKGLSDGDIAEARSLADRLSVVEEALKLASLGATAMHDPTRGGVLEAMCEMAQGAGMSFRIDGDALPISEAVERFSRAFDFDPMRMISSGALVVTLPGEAVERASAELESIAPLYPVGVVEKGTGVTITSPSADRFYEGPEPDFDELARLQAYISCEKRQKLVH</sequence>
<dbReference type="Pfam" id="PF00586">
    <property type="entry name" value="AIRS"/>
    <property type="match status" value="1"/>
</dbReference>
<reference evidence="4 5" key="1">
    <citation type="submission" date="2022-01" db="EMBL/GenBank/DDBJ databases">
        <title>Dethiosulfovibrio faecalis sp. nov., a novel proteolytic, non-sulfur-reducing bacterium isolated from a marine aquaculture solid waste bioreactor.</title>
        <authorList>
            <person name="Grabowski S."/>
            <person name="Apolinario E."/>
            <person name="Schneider N."/>
            <person name="Marshall C.W."/>
            <person name="Sowers K.R."/>
        </authorList>
    </citation>
    <scope>NUCLEOTIDE SEQUENCE [LARGE SCALE GENOMIC DNA]</scope>
    <source>
        <strain evidence="4 5">DSM 12537</strain>
    </source>
</reference>
<dbReference type="InterPro" id="IPR036676">
    <property type="entry name" value="PurM-like_C_sf"/>
</dbReference>
<dbReference type="Pfam" id="PF02769">
    <property type="entry name" value="AIRS_C"/>
    <property type="match status" value="1"/>
</dbReference>
<dbReference type="PANTHER" id="PTHR30303">
    <property type="entry name" value="HYDROGENASE ISOENZYMES FORMATION PROTEIN HYPE"/>
    <property type="match status" value="1"/>
</dbReference>
<protein>
    <submittedName>
        <fullName evidence="4">AIR synthase-related protein</fullName>
    </submittedName>
</protein>
<evidence type="ECO:0000313" key="5">
    <source>
        <dbReference type="Proteomes" id="UP001200430"/>
    </source>
</evidence>
<dbReference type="InterPro" id="IPR011854">
    <property type="entry name" value="HypE"/>
</dbReference>
<dbReference type="RefSeq" id="WP_236100237.1">
    <property type="nucleotide sequence ID" value="NZ_JAKGUD010000017.1"/>
</dbReference>
<evidence type="ECO:0000313" key="4">
    <source>
        <dbReference type="EMBL" id="MCF4143527.1"/>
    </source>
</evidence>
<evidence type="ECO:0000259" key="2">
    <source>
        <dbReference type="Pfam" id="PF00586"/>
    </source>
</evidence>
<feature type="domain" description="PurM-like C-terminal" evidence="3">
    <location>
        <begin position="152"/>
        <end position="307"/>
    </location>
</feature>
<dbReference type="SUPFAM" id="SSF55326">
    <property type="entry name" value="PurM N-terminal domain-like"/>
    <property type="match status" value="1"/>
</dbReference>
<keyword evidence="5" id="KW-1185">Reference proteome</keyword>
<dbReference type="Gene3D" id="3.30.1330.10">
    <property type="entry name" value="PurM-like, N-terminal domain"/>
    <property type="match status" value="1"/>
</dbReference>
<feature type="domain" description="PurM-like N-terminal" evidence="2">
    <location>
        <begin position="34"/>
        <end position="138"/>
    </location>
</feature>
<comment type="caution">
    <text evidence="4">The sequence shown here is derived from an EMBL/GenBank/DDBJ whole genome shotgun (WGS) entry which is preliminary data.</text>
</comment>
<accession>A0ABS9EQR0</accession>